<dbReference type="GeneID" id="40314318"/>
<comment type="caution">
    <text evidence="3">The sequence shown here is derived from an EMBL/GenBank/DDBJ whole genome shotgun (WGS) entry which is preliminary data.</text>
</comment>
<feature type="coiled-coil region" evidence="1">
    <location>
        <begin position="58"/>
        <end position="106"/>
    </location>
</feature>
<reference evidence="3 4" key="1">
    <citation type="journal article" date="2018" name="BMC Genomics">
        <title>Genomic comparison of Trypanosoma conorhini and Trypanosoma rangeli to Trypanosoma cruzi strains of high and low virulence.</title>
        <authorList>
            <person name="Bradwell K.R."/>
            <person name="Koparde V.N."/>
            <person name="Matveyev A.V."/>
            <person name="Serrano M.G."/>
            <person name="Alves J.M."/>
            <person name="Parikh H."/>
            <person name="Huang B."/>
            <person name="Lee V."/>
            <person name="Espinosa-Alvarez O."/>
            <person name="Ortiz P.A."/>
            <person name="Costa-Martins A.G."/>
            <person name="Teixeira M.M."/>
            <person name="Buck G.A."/>
        </authorList>
    </citation>
    <scope>NUCLEOTIDE SEQUENCE [LARGE SCALE GENOMIC DNA]</scope>
    <source>
        <strain evidence="3 4">025E</strain>
    </source>
</reference>
<organism evidence="3 4">
    <name type="scientific">Trypanosoma conorhini</name>
    <dbReference type="NCBI Taxonomy" id="83891"/>
    <lineage>
        <taxon>Eukaryota</taxon>
        <taxon>Discoba</taxon>
        <taxon>Euglenozoa</taxon>
        <taxon>Kinetoplastea</taxon>
        <taxon>Metakinetoplastina</taxon>
        <taxon>Trypanosomatida</taxon>
        <taxon>Trypanosomatidae</taxon>
        <taxon>Trypanosoma</taxon>
    </lineage>
</organism>
<accession>A0A3R7PY31</accession>
<evidence type="ECO:0000256" key="2">
    <source>
        <dbReference type="SAM" id="MobiDB-lite"/>
    </source>
</evidence>
<feature type="compositionally biased region" description="Polar residues" evidence="2">
    <location>
        <begin position="196"/>
        <end position="205"/>
    </location>
</feature>
<dbReference type="RefSeq" id="XP_029232229.1">
    <property type="nucleotide sequence ID" value="XM_029367647.1"/>
</dbReference>
<proteinExistence type="predicted"/>
<sequence>MGSLGVWGVLREELKKIPAMLHFHANESVDAAKRAGHSLKSAYLDESPEIAEKRKKHRETYEEILRQQQQRAKEASEEALRGLSFMKRLKKRVASAKEALKEATSRNAGAMALLQHCAASHAAEVAVEEGIDVKTVTMQLEKKRTGTQVGYETVVVGYIDAPNASEAEVMAFAEKLQRRCPVANSMEGKIEWRSVASSTRNPECNNNDKEGTAEAIPTGTPGFRRYTSSTAKGVGGGLQDPDELHLPGGNSRRDGERDK</sequence>
<dbReference type="Proteomes" id="UP000284403">
    <property type="component" value="Unassembled WGS sequence"/>
</dbReference>
<keyword evidence="4" id="KW-1185">Reference proteome</keyword>
<dbReference type="OrthoDB" id="265231at2759"/>
<dbReference type="InterPro" id="IPR015946">
    <property type="entry name" value="KH_dom-like_a/b"/>
</dbReference>
<keyword evidence="1" id="KW-0175">Coiled coil</keyword>
<dbReference type="InterPro" id="IPR003718">
    <property type="entry name" value="OsmC/Ohr_fam"/>
</dbReference>
<protein>
    <submittedName>
        <fullName evidence="3">Uncharacterized protein</fullName>
    </submittedName>
</protein>
<feature type="region of interest" description="Disordered" evidence="2">
    <location>
        <begin position="196"/>
        <end position="259"/>
    </location>
</feature>
<dbReference type="Pfam" id="PF02566">
    <property type="entry name" value="OsmC"/>
    <property type="match status" value="1"/>
</dbReference>
<dbReference type="AlphaFoldDB" id="A0A3R7PY31"/>
<gene>
    <name evidence="3" type="ORF">Tco025E_00707</name>
</gene>
<evidence type="ECO:0000313" key="4">
    <source>
        <dbReference type="Proteomes" id="UP000284403"/>
    </source>
</evidence>
<dbReference type="SUPFAM" id="SSF82784">
    <property type="entry name" value="OsmC-like"/>
    <property type="match status" value="1"/>
</dbReference>
<dbReference type="Gene3D" id="3.30.300.20">
    <property type="match status" value="1"/>
</dbReference>
<evidence type="ECO:0000256" key="1">
    <source>
        <dbReference type="SAM" id="Coils"/>
    </source>
</evidence>
<evidence type="ECO:0000313" key="3">
    <source>
        <dbReference type="EMBL" id="RNF27023.1"/>
    </source>
</evidence>
<dbReference type="EMBL" id="MKKU01000019">
    <property type="protein sequence ID" value="RNF27023.1"/>
    <property type="molecule type" value="Genomic_DNA"/>
</dbReference>
<name>A0A3R7PY31_9TRYP</name>
<dbReference type="InterPro" id="IPR036102">
    <property type="entry name" value="OsmC/Ohrsf"/>
</dbReference>